<sequence length="105" mass="12062">MVTKLEDYQDKALECETLIMATLLHPTFRLKIFAHCWPEKAQEAKKILTKHFEKREKFLKNRNDIQKATDVTSVAQTDFMSAGPTDTLEQRHNVSVGPADVTSVW</sequence>
<organism evidence="1 2">
    <name type="scientific">Puccinia coronata f. sp. avenae</name>
    <dbReference type="NCBI Taxonomy" id="200324"/>
    <lineage>
        <taxon>Eukaryota</taxon>
        <taxon>Fungi</taxon>
        <taxon>Dikarya</taxon>
        <taxon>Basidiomycota</taxon>
        <taxon>Pucciniomycotina</taxon>
        <taxon>Pucciniomycetes</taxon>
        <taxon>Pucciniales</taxon>
        <taxon>Pucciniaceae</taxon>
        <taxon>Puccinia</taxon>
    </lineage>
</organism>
<evidence type="ECO:0000313" key="2">
    <source>
        <dbReference type="Proteomes" id="UP000235388"/>
    </source>
</evidence>
<name>A0A2N5UMC2_9BASI</name>
<evidence type="ECO:0000313" key="1">
    <source>
        <dbReference type="EMBL" id="PLW38892.1"/>
    </source>
</evidence>
<gene>
    <name evidence="1" type="ORF">PCANC_15890</name>
</gene>
<protein>
    <recommendedName>
        <fullName evidence="3">hAT-like transposase RNase-H fold domain-containing protein</fullName>
    </recommendedName>
</protein>
<dbReference type="Proteomes" id="UP000235388">
    <property type="component" value="Unassembled WGS sequence"/>
</dbReference>
<evidence type="ECO:0008006" key="3">
    <source>
        <dbReference type="Google" id="ProtNLM"/>
    </source>
</evidence>
<reference evidence="1 2" key="1">
    <citation type="submission" date="2017-11" db="EMBL/GenBank/DDBJ databases">
        <title>De novo assembly and phasing of dikaryotic genomes from two isolates of Puccinia coronata f. sp. avenae, the causal agent of oat crown rust.</title>
        <authorList>
            <person name="Miller M.E."/>
            <person name="Zhang Y."/>
            <person name="Omidvar V."/>
            <person name="Sperschneider J."/>
            <person name="Schwessinger B."/>
            <person name="Raley C."/>
            <person name="Palmer J.M."/>
            <person name="Garnica D."/>
            <person name="Upadhyaya N."/>
            <person name="Rathjen J."/>
            <person name="Taylor J.M."/>
            <person name="Park R.F."/>
            <person name="Dodds P.N."/>
            <person name="Hirsch C.D."/>
            <person name="Kianian S.F."/>
            <person name="Figueroa M."/>
        </authorList>
    </citation>
    <scope>NUCLEOTIDE SEQUENCE [LARGE SCALE GENOMIC DNA]</scope>
    <source>
        <strain evidence="1">12NC29</strain>
    </source>
</reference>
<accession>A0A2N5UMC2</accession>
<dbReference type="AlphaFoldDB" id="A0A2N5UMC2"/>
<proteinExistence type="predicted"/>
<keyword evidence="2" id="KW-1185">Reference proteome</keyword>
<dbReference type="OrthoDB" id="3264316at2759"/>
<dbReference type="EMBL" id="PGCJ01000201">
    <property type="protein sequence ID" value="PLW38892.1"/>
    <property type="molecule type" value="Genomic_DNA"/>
</dbReference>
<comment type="caution">
    <text evidence="1">The sequence shown here is derived from an EMBL/GenBank/DDBJ whole genome shotgun (WGS) entry which is preliminary data.</text>
</comment>